<dbReference type="RefSeq" id="WP_112092577.1">
    <property type="nucleotide sequence ID" value="NZ_LUSR01000027.1"/>
</dbReference>
<proteinExistence type="predicted"/>
<gene>
    <name evidence="1" type="ORF">AU492_07850</name>
</gene>
<evidence type="ECO:0000313" key="1">
    <source>
        <dbReference type="EMBL" id="RAT34724.1"/>
    </source>
</evidence>
<comment type="caution">
    <text evidence="1">The sequence shown here is derived from an EMBL/GenBank/DDBJ whole genome shotgun (WGS) entry which is preliminary data.</text>
</comment>
<evidence type="ECO:0000313" key="2">
    <source>
        <dbReference type="Proteomes" id="UP000250186"/>
    </source>
</evidence>
<organism evidence="1 2">
    <name type="scientific">Lonsdalea populi</name>
    <dbReference type="NCBI Taxonomy" id="1172565"/>
    <lineage>
        <taxon>Bacteria</taxon>
        <taxon>Pseudomonadati</taxon>
        <taxon>Pseudomonadota</taxon>
        <taxon>Gammaproteobacteria</taxon>
        <taxon>Enterobacterales</taxon>
        <taxon>Pectobacteriaceae</taxon>
        <taxon>Lonsdalea</taxon>
    </lineage>
</organism>
<keyword evidence="2" id="KW-1185">Reference proteome</keyword>
<sequence>MRQLDLLGVTVYVLDADDSLIDCPVDSYAVFNDDGWMAVHRQAEQAIPLHTDPLPDIKAALKEVLSVALFFA</sequence>
<accession>A0ABX9ETH4</accession>
<name>A0ABX9ETH4_9GAMM</name>
<dbReference type="EMBL" id="LUSW01000014">
    <property type="protein sequence ID" value="RAT34724.1"/>
    <property type="molecule type" value="Genomic_DNA"/>
</dbReference>
<protein>
    <submittedName>
        <fullName evidence="1">Uncharacterized protein</fullName>
    </submittedName>
</protein>
<dbReference type="Proteomes" id="UP000250186">
    <property type="component" value="Unassembled WGS sequence"/>
</dbReference>
<reference evidence="1 2" key="1">
    <citation type="submission" date="2016-02" db="EMBL/GenBank/DDBJ databases">
        <title>Species-wide whole genome sequencing reveals diversity, host range in Lonsdalea quercina.</title>
        <authorList>
            <person name="Li Y."/>
        </authorList>
    </citation>
    <scope>NUCLEOTIDE SEQUENCE [LARGE SCALE GENOMIC DNA]</scope>
    <source>
        <strain evidence="1 2">CFCC 12721</strain>
    </source>
</reference>